<proteinExistence type="predicted"/>
<name>A0A9D2EK29_9FIRM</name>
<dbReference type="InterPro" id="IPR020256">
    <property type="entry name" value="Spore_coat_CotJA"/>
</dbReference>
<dbReference type="Pfam" id="PF11007">
    <property type="entry name" value="CotJA"/>
    <property type="match status" value="1"/>
</dbReference>
<reference evidence="1" key="1">
    <citation type="journal article" date="2021" name="PeerJ">
        <title>Extensive microbial diversity within the chicken gut microbiome revealed by metagenomics and culture.</title>
        <authorList>
            <person name="Gilroy R."/>
            <person name="Ravi A."/>
            <person name="Getino M."/>
            <person name="Pursley I."/>
            <person name="Horton D.L."/>
            <person name="Alikhan N.F."/>
            <person name="Baker D."/>
            <person name="Gharbi K."/>
            <person name="Hall N."/>
            <person name="Watson M."/>
            <person name="Adriaenssens E.M."/>
            <person name="Foster-Nyarko E."/>
            <person name="Jarju S."/>
            <person name="Secka A."/>
            <person name="Antonio M."/>
            <person name="Oren A."/>
            <person name="Chaudhuri R.R."/>
            <person name="La Ragione R."/>
            <person name="Hildebrand F."/>
            <person name="Pallen M.J."/>
        </authorList>
    </citation>
    <scope>NUCLEOTIDE SEQUENCE</scope>
    <source>
        <strain evidence="1">CHK179-28034</strain>
    </source>
</reference>
<comment type="caution">
    <text evidence="1">The sequence shown here is derived from an EMBL/GenBank/DDBJ whole genome shotgun (WGS) entry which is preliminary data.</text>
</comment>
<evidence type="ECO:0000313" key="1">
    <source>
        <dbReference type="EMBL" id="HIZ38958.1"/>
    </source>
</evidence>
<evidence type="ECO:0000313" key="2">
    <source>
        <dbReference type="Proteomes" id="UP000824049"/>
    </source>
</evidence>
<organism evidence="1 2">
    <name type="scientific">Candidatus Anaerobutyricum stercoris</name>
    <dbReference type="NCBI Taxonomy" id="2838457"/>
    <lineage>
        <taxon>Bacteria</taxon>
        <taxon>Bacillati</taxon>
        <taxon>Bacillota</taxon>
        <taxon>Clostridia</taxon>
        <taxon>Lachnospirales</taxon>
        <taxon>Lachnospiraceae</taxon>
        <taxon>Anaerobutyricum</taxon>
    </lineage>
</organism>
<gene>
    <name evidence="1" type="ORF">H9968_03390</name>
</gene>
<sequence length="61" mass="7163">MNTCFEHQHQTAVKNVDSLPLAMAYVPWQSWKNIYKAEDALMEGTIFKELNLPFMGRRCMK</sequence>
<accession>A0A9D2EK29</accession>
<dbReference type="EMBL" id="DXBR01000037">
    <property type="protein sequence ID" value="HIZ38958.1"/>
    <property type="molecule type" value="Genomic_DNA"/>
</dbReference>
<dbReference type="Proteomes" id="UP000824049">
    <property type="component" value="Unassembled WGS sequence"/>
</dbReference>
<protein>
    <submittedName>
        <fullName evidence="1">Spore coat associated protein CotJA</fullName>
    </submittedName>
</protein>
<reference evidence="1" key="2">
    <citation type="submission" date="2021-04" db="EMBL/GenBank/DDBJ databases">
        <authorList>
            <person name="Gilroy R."/>
        </authorList>
    </citation>
    <scope>NUCLEOTIDE SEQUENCE</scope>
    <source>
        <strain evidence="1">CHK179-28034</strain>
    </source>
</reference>
<dbReference type="AlphaFoldDB" id="A0A9D2EK29"/>